<evidence type="ECO:0000313" key="2">
    <source>
        <dbReference type="EnsemblMetazoa" id="HelroP180148"/>
    </source>
</evidence>
<dbReference type="GeneID" id="20207587"/>
<proteinExistence type="predicted"/>
<dbReference type="EnsemblMetazoa" id="HelroT180148">
    <property type="protein sequence ID" value="HelroP180148"/>
    <property type="gene ID" value="HelroG180148"/>
</dbReference>
<dbReference type="HOGENOM" id="CLU_2006384_0_0_1"/>
<dbReference type="InParanoid" id="T1FFI8"/>
<dbReference type="CTD" id="20207587"/>
<dbReference type="EMBL" id="KB097563">
    <property type="protein sequence ID" value="ESN94802.1"/>
    <property type="molecule type" value="Genomic_DNA"/>
</dbReference>
<evidence type="ECO:0000313" key="1">
    <source>
        <dbReference type="EMBL" id="ESN94802.1"/>
    </source>
</evidence>
<evidence type="ECO:0000313" key="3">
    <source>
        <dbReference type="Proteomes" id="UP000015101"/>
    </source>
</evidence>
<reference evidence="1 3" key="2">
    <citation type="journal article" date="2013" name="Nature">
        <title>Insights into bilaterian evolution from three spiralian genomes.</title>
        <authorList>
            <person name="Simakov O."/>
            <person name="Marletaz F."/>
            <person name="Cho S.J."/>
            <person name="Edsinger-Gonzales E."/>
            <person name="Havlak P."/>
            <person name="Hellsten U."/>
            <person name="Kuo D.H."/>
            <person name="Larsson T."/>
            <person name="Lv J."/>
            <person name="Arendt D."/>
            <person name="Savage R."/>
            <person name="Osoegawa K."/>
            <person name="de Jong P."/>
            <person name="Grimwood J."/>
            <person name="Chapman J.A."/>
            <person name="Shapiro H."/>
            <person name="Aerts A."/>
            <person name="Otillar R.P."/>
            <person name="Terry A.Y."/>
            <person name="Boore J.L."/>
            <person name="Grigoriev I.V."/>
            <person name="Lindberg D.R."/>
            <person name="Seaver E.C."/>
            <person name="Weisblat D.A."/>
            <person name="Putnam N.H."/>
            <person name="Rokhsar D.S."/>
        </authorList>
    </citation>
    <scope>NUCLEOTIDE SEQUENCE</scope>
</reference>
<dbReference type="AlphaFoldDB" id="T1FFI8"/>
<gene>
    <name evidence="2" type="primary">20207587</name>
    <name evidence="1" type="ORF">HELRODRAFT_180148</name>
</gene>
<dbReference type="KEGG" id="hro:HELRODRAFT_180148"/>
<name>T1FFI8_HELRO</name>
<reference evidence="2" key="3">
    <citation type="submission" date="2015-06" db="UniProtKB">
        <authorList>
            <consortium name="EnsemblMetazoa"/>
        </authorList>
    </citation>
    <scope>IDENTIFICATION</scope>
</reference>
<dbReference type="Proteomes" id="UP000015101">
    <property type="component" value="Unassembled WGS sequence"/>
</dbReference>
<protein>
    <submittedName>
        <fullName evidence="1 2">Uncharacterized protein</fullName>
    </submittedName>
</protein>
<dbReference type="EMBL" id="AMQM01007112">
    <property type="status" value="NOT_ANNOTATED_CDS"/>
    <property type="molecule type" value="Genomic_DNA"/>
</dbReference>
<sequence length="124" mass="14383">MSREVIVSVAHQLKQTWRRPFIETPNANASPCITYSHFQFSLKYRQARRTFRLSRDSSVACRIRFKITQLNYCNQETQIEVSRPIGKNISLLQGLRTHSVARGIISGVPRAFEAWAEIFDAFHK</sequence>
<reference evidence="3" key="1">
    <citation type="submission" date="2012-12" db="EMBL/GenBank/DDBJ databases">
        <authorList>
            <person name="Hellsten U."/>
            <person name="Grimwood J."/>
            <person name="Chapman J.A."/>
            <person name="Shapiro H."/>
            <person name="Aerts A."/>
            <person name="Otillar R.P."/>
            <person name="Terry A.Y."/>
            <person name="Boore J.L."/>
            <person name="Simakov O."/>
            <person name="Marletaz F."/>
            <person name="Cho S.-J."/>
            <person name="Edsinger-Gonzales E."/>
            <person name="Havlak P."/>
            <person name="Kuo D.-H."/>
            <person name="Larsson T."/>
            <person name="Lv J."/>
            <person name="Arendt D."/>
            <person name="Savage R."/>
            <person name="Osoegawa K."/>
            <person name="de Jong P."/>
            <person name="Lindberg D.R."/>
            <person name="Seaver E.C."/>
            <person name="Weisblat D.A."/>
            <person name="Putnam N.H."/>
            <person name="Grigoriev I.V."/>
            <person name="Rokhsar D.S."/>
        </authorList>
    </citation>
    <scope>NUCLEOTIDE SEQUENCE</scope>
</reference>
<accession>T1FFI8</accession>
<keyword evidence="3" id="KW-1185">Reference proteome</keyword>
<dbReference type="RefSeq" id="XP_009027154.1">
    <property type="nucleotide sequence ID" value="XM_009028906.1"/>
</dbReference>
<organism evidence="2 3">
    <name type="scientific">Helobdella robusta</name>
    <name type="common">Californian leech</name>
    <dbReference type="NCBI Taxonomy" id="6412"/>
    <lineage>
        <taxon>Eukaryota</taxon>
        <taxon>Metazoa</taxon>
        <taxon>Spiralia</taxon>
        <taxon>Lophotrochozoa</taxon>
        <taxon>Annelida</taxon>
        <taxon>Clitellata</taxon>
        <taxon>Hirudinea</taxon>
        <taxon>Rhynchobdellida</taxon>
        <taxon>Glossiphoniidae</taxon>
        <taxon>Helobdella</taxon>
    </lineage>
</organism>